<comment type="pathway">
    <text evidence="2">Plant hormone metabolism; auxin biosynthesis.</text>
</comment>
<evidence type="ECO:0000256" key="2">
    <source>
        <dbReference type="ARBA" id="ARBA00004814"/>
    </source>
</evidence>
<evidence type="ECO:0000256" key="4">
    <source>
        <dbReference type="ARBA" id="ARBA00022630"/>
    </source>
</evidence>
<keyword evidence="8" id="KW-0073">Auxin biosynthesis</keyword>
<keyword evidence="4" id="KW-0285">Flavoprotein</keyword>
<gene>
    <name evidence="12" type="ORF">MTR67_030861</name>
</gene>
<dbReference type="GO" id="GO:0103075">
    <property type="term" value="F:indole-3-pyruvate monooxygenase activity"/>
    <property type="evidence" value="ECO:0007669"/>
    <property type="project" value="UniProtKB-EC"/>
</dbReference>
<feature type="domain" description="FAD-binding" evidence="11">
    <location>
        <begin position="9"/>
        <end position="41"/>
    </location>
</feature>
<dbReference type="GO" id="GO:0009851">
    <property type="term" value="P:auxin biosynthetic process"/>
    <property type="evidence" value="ECO:0007669"/>
    <property type="project" value="UniProtKB-KW"/>
</dbReference>
<evidence type="ECO:0000256" key="9">
    <source>
        <dbReference type="ARBA" id="ARBA00039148"/>
    </source>
</evidence>
<dbReference type="GO" id="GO:0071949">
    <property type="term" value="F:FAD binding"/>
    <property type="evidence" value="ECO:0007669"/>
    <property type="project" value="InterPro"/>
</dbReference>
<dbReference type="InterPro" id="IPR002938">
    <property type="entry name" value="FAD-bd"/>
</dbReference>
<protein>
    <recommendedName>
        <fullName evidence="9">indole-3-pyruvate monooxygenase</fullName>
        <ecNumber evidence="9">1.14.13.168</ecNumber>
    </recommendedName>
</protein>
<dbReference type="InterPro" id="IPR050982">
    <property type="entry name" value="Auxin_biosynth/cation_transpt"/>
</dbReference>
<evidence type="ECO:0000313" key="13">
    <source>
        <dbReference type="Proteomes" id="UP001234989"/>
    </source>
</evidence>
<reference evidence="12" key="1">
    <citation type="submission" date="2023-08" db="EMBL/GenBank/DDBJ databases">
        <title>A de novo genome assembly of Solanum verrucosum Schlechtendal, a Mexican diploid species geographically isolated from the other diploid A-genome species in potato relatives.</title>
        <authorList>
            <person name="Hosaka K."/>
        </authorList>
    </citation>
    <scope>NUCLEOTIDE SEQUENCE</scope>
    <source>
        <tissue evidence="12">Young leaves</tissue>
    </source>
</reference>
<keyword evidence="5" id="KW-0274">FAD</keyword>
<comment type="catalytic activity">
    <reaction evidence="10">
        <text>indole-3-pyruvate + NADPH + O2 + H(+) = (indol-3-yl)acetate + CO2 + NADP(+) + H2O</text>
        <dbReference type="Rhea" id="RHEA:34331"/>
        <dbReference type="ChEBI" id="CHEBI:15377"/>
        <dbReference type="ChEBI" id="CHEBI:15378"/>
        <dbReference type="ChEBI" id="CHEBI:15379"/>
        <dbReference type="ChEBI" id="CHEBI:16526"/>
        <dbReference type="ChEBI" id="CHEBI:17640"/>
        <dbReference type="ChEBI" id="CHEBI:30854"/>
        <dbReference type="ChEBI" id="CHEBI:57783"/>
        <dbReference type="ChEBI" id="CHEBI:58349"/>
        <dbReference type="EC" id="1.14.13.168"/>
    </reaction>
</comment>
<name>A0AAF0U1E4_SOLVR</name>
<dbReference type="EC" id="1.14.13.168" evidence="9"/>
<evidence type="ECO:0000256" key="3">
    <source>
        <dbReference type="ARBA" id="ARBA00009183"/>
    </source>
</evidence>
<dbReference type="InterPro" id="IPR036188">
    <property type="entry name" value="FAD/NAD-bd_sf"/>
</dbReference>
<evidence type="ECO:0000256" key="5">
    <source>
        <dbReference type="ARBA" id="ARBA00022827"/>
    </source>
</evidence>
<dbReference type="Pfam" id="PF01494">
    <property type="entry name" value="FAD_binding_3"/>
    <property type="match status" value="1"/>
</dbReference>
<dbReference type="AlphaFoldDB" id="A0AAF0U1E4"/>
<organism evidence="12 13">
    <name type="scientific">Solanum verrucosum</name>
    <dbReference type="NCBI Taxonomy" id="315347"/>
    <lineage>
        <taxon>Eukaryota</taxon>
        <taxon>Viridiplantae</taxon>
        <taxon>Streptophyta</taxon>
        <taxon>Embryophyta</taxon>
        <taxon>Tracheophyta</taxon>
        <taxon>Spermatophyta</taxon>
        <taxon>Magnoliopsida</taxon>
        <taxon>eudicotyledons</taxon>
        <taxon>Gunneridae</taxon>
        <taxon>Pentapetalae</taxon>
        <taxon>asterids</taxon>
        <taxon>lamiids</taxon>
        <taxon>Solanales</taxon>
        <taxon>Solanaceae</taxon>
        <taxon>Solanoideae</taxon>
        <taxon>Solaneae</taxon>
        <taxon>Solanum</taxon>
    </lineage>
</organism>
<evidence type="ECO:0000256" key="10">
    <source>
        <dbReference type="ARBA" id="ARBA00047707"/>
    </source>
</evidence>
<comment type="similarity">
    <text evidence="3">Belongs to the FMO family.</text>
</comment>
<keyword evidence="7" id="KW-0560">Oxidoreductase</keyword>
<accession>A0AAF0U1E4</accession>
<dbReference type="PANTHER" id="PTHR43539">
    <property type="entry name" value="FLAVIN-BINDING MONOOXYGENASE-LIKE PROTEIN (AFU_ORTHOLOGUE AFUA_4G09220)"/>
    <property type="match status" value="1"/>
</dbReference>
<keyword evidence="6" id="KW-0521">NADP</keyword>
<sequence>MANFTKEEIDIIVVGAGPSGIAVSAWLNKLGKNNVVLEKQDCCAYLWKKKIFDRLHLYLSKDFCSFPFLPHANSSPMYMPKKDTLQAL</sequence>
<keyword evidence="13" id="KW-1185">Reference proteome</keyword>
<comment type="cofactor">
    <cofactor evidence="1">
        <name>FAD</name>
        <dbReference type="ChEBI" id="CHEBI:57692"/>
    </cofactor>
</comment>
<evidence type="ECO:0000259" key="11">
    <source>
        <dbReference type="Pfam" id="PF01494"/>
    </source>
</evidence>
<dbReference type="EMBL" id="CP133618">
    <property type="protein sequence ID" value="WMV37476.1"/>
    <property type="molecule type" value="Genomic_DNA"/>
</dbReference>
<proteinExistence type="inferred from homology"/>
<evidence type="ECO:0000256" key="7">
    <source>
        <dbReference type="ARBA" id="ARBA00023002"/>
    </source>
</evidence>
<evidence type="ECO:0000256" key="6">
    <source>
        <dbReference type="ARBA" id="ARBA00022857"/>
    </source>
</evidence>
<evidence type="ECO:0000313" key="12">
    <source>
        <dbReference type="EMBL" id="WMV37476.1"/>
    </source>
</evidence>
<dbReference type="PANTHER" id="PTHR43539:SF12">
    <property type="entry name" value="FLAVIN-CONTAINING MONOOXYGENASE"/>
    <property type="match status" value="1"/>
</dbReference>
<evidence type="ECO:0000256" key="8">
    <source>
        <dbReference type="ARBA" id="ARBA00023070"/>
    </source>
</evidence>
<dbReference type="Gene3D" id="3.50.50.60">
    <property type="entry name" value="FAD/NAD(P)-binding domain"/>
    <property type="match status" value="1"/>
</dbReference>
<evidence type="ECO:0000256" key="1">
    <source>
        <dbReference type="ARBA" id="ARBA00001974"/>
    </source>
</evidence>
<dbReference type="SUPFAM" id="SSF51905">
    <property type="entry name" value="FAD/NAD(P)-binding domain"/>
    <property type="match status" value="1"/>
</dbReference>
<dbReference type="Proteomes" id="UP001234989">
    <property type="component" value="Chromosome 7"/>
</dbReference>